<dbReference type="SUPFAM" id="SSF88723">
    <property type="entry name" value="PIN domain-like"/>
    <property type="match status" value="1"/>
</dbReference>
<dbReference type="InterPro" id="IPR002716">
    <property type="entry name" value="PIN_dom"/>
</dbReference>
<dbReference type="HAMAP" id="MF_00265">
    <property type="entry name" value="VapC_Nob1"/>
    <property type="match status" value="1"/>
</dbReference>
<reference evidence="7 8" key="1">
    <citation type="submission" date="2017-09" db="EMBL/GenBank/DDBJ databases">
        <title>Comparative genomics of rhizobia isolated from Phaseolus vulgaris in China.</title>
        <authorList>
            <person name="Tong W."/>
        </authorList>
    </citation>
    <scope>NUCLEOTIDE SEQUENCE [LARGE SCALE GENOMIC DNA]</scope>
    <source>
        <strain evidence="7 8">C5</strain>
    </source>
</reference>
<sequence length="140" mass="15149">MFYIDTSVLVAAGTLESRTEDAQKWLAEFASEEMAVSGWTIAEFSSAIALKTRNGQIDPVDRGKALAMFRELCSTTFELLSISRAHFIDAARMTDQFEIGLRAGDALHLAIAVSSDATLITLDKGLAKACGIVGARHRLL</sequence>
<dbReference type="GO" id="GO:0000287">
    <property type="term" value="F:magnesium ion binding"/>
    <property type="evidence" value="ECO:0007669"/>
    <property type="project" value="UniProtKB-UniRule"/>
</dbReference>
<evidence type="ECO:0000256" key="2">
    <source>
        <dbReference type="ARBA" id="ARBA00022722"/>
    </source>
</evidence>
<evidence type="ECO:0000256" key="4">
    <source>
        <dbReference type="ARBA" id="ARBA00022801"/>
    </source>
</evidence>
<comment type="function">
    <text evidence="5">Toxic component of a toxin-antitoxin (TA) system. An RNase.</text>
</comment>
<accession>A0A2A6JE88</accession>
<feature type="domain" description="PIN" evidence="6">
    <location>
        <begin position="3"/>
        <end position="130"/>
    </location>
</feature>
<dbReference type="GO" id="GO:0016787">
    <property type="term" value="F:hydrolase activity"/>
    <property type="evidence" value="ECO:0007669"/>
    <property type="project" value="UniProtKB-KW"/>
</dbReference>
<comment type="caution">
    <text evidence="7">The sequence shown here is derived from an EMBL/GenBank/DDBJ whole genome shotgun (WGS) entry which is preliminary data.</text>
</comment>
<dbReference type="InterPro" id="IPR029060">
    <property type="entry name" value="PIN-like_dom_sf"/>
</dbReference>
<keyword evidence="1 5" id="KW-1277">Toxin-antitoxin system</keyword>
<keyword evidence="8" id="KW-1185">Reference proteome</keyword>
<evidence type="ECO:0000259" key="6">
    <source>
        <dbReference type="Pfam" id="PF01850"/>
    </source>
</evidence>
<name>A0A2A6JE88_9HYPH</name>
<keyword evidence="4 5" id="KW-0378">Hydrolase</keyword>
<feature type="binding site" evidence="5">
    <location>
        <position position="105"/>
    </location>
    <ligand>
        <name>Mg(2+)</name>
        <dbReference type="ChEBI" id="CHEBI:18420"/>
    </ligand>
</feature>
<dbReference type="CDD" id="cd09874">
    <property type="entry name" value="PIN_MT3492-like"/>
    <property type="match status" value="1"/>
</dbReference>
<evidence type="ECO:0000256" key="1">
    <source>
        <dbReference type="ARBA" id="ARBA00022649"/>
    </source>
</evidence>
<comment type="cofactor">
    <cofactor evidence="5">
        <name>Mg(2+)</name>
        <dbReference type="ChEBI" id="CHEBI:18420"/>
    </cofactor>
</comment>
<keyword evidence="2 5" id="KW-0540">Nuclease</keyword>
<dbReference type="EC" id="3.1.-.-" evidence="5"/>
<gene>
    <name evidence="5" type="primary">vapC</name>
    <name evidence="7" type="ORF">CO666_07585</name>
</gene>
<evidence type="ECO:0000313" key="7">
    <source>
        <dbReference type="EMBL" id="PDT04607.1"/>
    </source>
</evidence>
<dbReference type="RefSeq" id="WP_097611468.1">
    <property type="nucleotide sequence ID" value="NZ_NWSV01000004.1"/>
</dbReference>
<dbReference type="Gene3D" id="3.40.50.1010">
    <property type="entry name" value="5'-nuclease"/>
    <property type="match status" value="1"/>
</dbReference>
<dbReference type="GO" id="GO:0090729">
    <property type="term" value="F:toxin activity"/>
    <property type="evidence" value="ECO:0007669"/>
    <property type="project" value="UniProtKB-KW"/>
</dbReference>
<dbReference type="GO" id="GO:0004540">
    <property type="term" value="F:RNA nuclease activity"/>
    <property type="evidence" value="ECO:0007669"/>
    <property type="project" value="InterPro"/>
</dbReference>
<dbReference type="Pfam" id="PF01850">
    <property type="entry name" value="PIN"/>
    <property type="match status" value="1"/>
</dbReference>
<comment type="similarity">
    <text evidence="5">Belongs to the PINc/VapC protein family.</text>
</comment>
<organism evidence="7 8">
    <name type="scientific">Rhizobium chutanense</name>
    <dbReference type="NCBI Taxonomy" id="2035448"/>
    <lineage>
        <taxon>Bacteria</taxon>
        <taxon>Pseudomonadati</taxon>
        <taxon>Pseudomonadota</taxon>
        <taxon>Alphaproteobacteria</taxon>
        <taxon>Hyphomicrobiales</taxon>
        <taxon>Rhizobiaceae</taxon>
        <taxon>Rhizobium/Agrobacterium group</taxon>
        <taxon>Rhizobium</taxon>
    </lineage>
</organism>
<evidence type="ECO:0000256" key="5">
    <source>
        <dbReference type="HAMAP-Rule" id="MF_00265"/>
    </source>
</evidence>
<proteinExistence type="inferred from homology"/>
<dbReference type="Proteomes" id="UP000220768">
    <property type="component" value="Unassembled WGS sequence"/>
</dbReference>
<evidence type="ECO:0000256" key="3">
    <source>
        <dbReference type="ARBA" id="ARBA00022723"/>
    </source>
</evidence>
<dbReference type="InterPro" id="IPR022907">
    <property type="entry name" value="VapC_family"/>
</dbReference>
<keyword evidence="5" id="KW-0800">Toxin</keyword>
<dbReference type="AlphaFoldDB" id="A0A2A6JE88"/>
<protein>
    <recommendedName>
        <fullName evidence="5">Ribonuclease VapC</fullName>
        <shortName evidence="5">RNase VapC</shortName>
        <ecNumber evidence="5">3.1.-.-</ecNumber>
    </recommendedName>
    <alternativeName>
        <fullName evidence="5">Toxin VapC</fullName>
    </alternativeName>
</protein>
<keyword evidence="5" id="KW-0460">Magnesium</keyword>
<evidence type="ECO:0000313" key="8">
    <source>
        <dbReference type="Proteomes" id="UP000220768"/>
    </source>
</evidence>
<feature type="binding site" evidence="5">
    <location>
        <position position="5"/>
    </location>
    <ligand>
        <name>Mg(2+)</name>
        <dbReference type="ChEBI" id="CHEBI:18420"/>
    </ligand>
</feature>
<dbReference type="EMBL" id="NWSV01000004">
    <property type="protein sequence ID" value="PDT04607.1"/>
    <property type="molecule type" value="Genomic_DNA"/>
</dbReference>
<keyword evidence="3 5" id="KW-0479">Metal-binding</keyword>